<feature type="region of interest" description="Disordered" evidence="4">
    <location>
        <begin position="108"/>
        <end position="148"/>
    </location>
</feature>
<dbReference type="GO" id="GO:0003697">
    <property type="term" value="F:single-stranded DNA binding"/>
    <property type="evidence" value="ECO:0007669"/>
    <property type="project" value="UniProtKB-UniRule"/>
</dbReference>
<comment type="subunit">
    <text evidence="2">Homotetramer.</text>
</comment>
<dbReference type="Gene3D" id="2.40.50.140">
    <property type="entry name" value="Nucleic acid-binding proteins"/>
    <property type="match status" value="1"/>
</dbReference>
<evidence type="ECO:0000256" key="2">
    <source>
        <dbReference type="HAMAP-Rule" id="MF_00984"/>
    </source>
</evidence>
<evidence type="ECO:0000256" key="4">
    <source>
        <dbReference type="SAM" id="MobiDB-lite"/>
    </source>
</evidence>
<proteinExistence type="inferred from homology"/>
<feature type="compositionally biased region" description="Acidic residues" evidence="4">
    <location>
        <begin position="135"/>
        <end position="148"/>
    </location>
</feature>
<accession>Q6Q8W0</accession>
<keyword evidence="2" id="KW-0227">DNA damage</keyword>
<evidence type="ECO:0000256" key="1">
    <source>
        <dbReference type="ARBA" id="ARBA00023125"/>
    </source>
</evidence>
<dbReference type="AlphaFoldDB" id="Q6Q8W0"/>
<dbReference type="InterPro" id="IPR011344">
    <property type="entry name" value="ssDNA-bd"/>
</dbReference>
<feature type="compositionally biased region" description="Polar residues" evidence="4">
    <location>
        <begin position="114"/>
        <end position="131"/>
    </location>
</feature>
<dbReference type="InterPro" id="IPR012340">
    <property type="entry name" value="NA-bd_OB-fold"/>
</dbReference>
<sequence>MSKSVNKVILVGNLTRDPETSYRQELAIAKLGIATNERRKDQSTGEWKDMPEFHNVTFFGKLGEIVEKYLKKGSKIYVEGSLRTSSWDDKETGVKKYRTEVIGNELLMLGGNPQGQQSNDFESQSSDSDTPFPNDDNESGLTDEEIPF</sequence>
<dbReference type="PANTHER" id="PTHR10302:SF27">
    <property type="entry name" value="SINGLE-STRANDED DNA-BINDING PROTEIN"/>
    <property type="match status" value="1"/>
</dbReference>
<dbReference type="GO" id="GO:0006281">
    <property type="term" value="P:DNA repair"/>
    <property type="evidence" value="ECO:0007669"/>
    <property type="project" value="UniProtKB-UniRule"/>
</dbReference>
<organism evidence="5">
    <name type="scientific">uncultured marine gamma proteobacterium EBAC20E09</name>
    <dbReference type="NCBI Taxonomy" id="266134"/>
    <lineage>
        <taxon>Bacteria</taxon>
        <taxon>Pseudomonadati</taxon>
        <taxon>Pseudomonadota</taxon>
        <taxon>Gammaproteobacteria</taxon>
        <taxon>SAR86 cluster</taxon>
        <taxon>environmental samples</taxon>
    </lineage>
</organism>
<dbReference type="GO" id="GO:0009295">
    <property type="term" value="C:nucleoid"/>
    <property type="evidence" value="ECO:0007669"/>
    <property type="project" value="TreeGrafter"/>
</dbReference>
<keyword evidence="2" id="KW-0233">DNA recombination</keyword>
<gene>
    <name evidence="5" type="ORF">Red20E09_111</name>
</gene>
<dbReference type="GO" id="GO:0006260">
    <property type="term" value="P:DNA replication"/>
    <property type="evidence" value="ECO:0007669"/>
    <property type="project" value="UniProtKB-UniRule"/>
</dbReference>
<keyword evidence="2" id="KW-0235">DNA replication</keyword>
<dbReference type="GO" id="GO:0006310">
    <property type="term" value="P:DNA recombination"/>
    <property type="evidence" value="ECO:0007669"/>
    <property type="project" value="UniProtKB-UniRule"/>
</dbReference>
<comment type="caution">
    <text evidence="2">Lacks conserved residue(s) required for the propagation of feature annotation.</text>
</comment>
<reference evidence="5" key="1">
    <citation type="journal article" date="2004" name="Environ. Microbiol.">
        <title>Different SAR86 subgroups harbour divergent proteorhodopsins.</title>
        <authorList>
            <person name="Sabehi G."/>
            <person name="Beja O."/>
            <person name="Suzuki M.T."/>
            <person name="Preston C.M."/>
            <person name="DeLong E.F."/>
        </authorList>
    </citation>
    <scope>NUCLEOTIDE SEQUENCE</scope>
</reference>
<keyword evidence="1 2" id="KW-0238">DNA-binding</keyword>
<evidence type="ECO:0000313" key="5">
    <source>
        <dbReference type="EMBL" id="AAS73111.1"/>
    </source>
</evidence>
<protein>
    <recommendedName>
        <fullName evidence="2 3">Single-stranded DNA-binding protein</fullName>
        <shortName evidence="2">SSB</shortName>
    </recommendedName>
</protein>
<comment type="function">
    <text evidence="2">Plays an important role in DNA replication, recombination and repair. Binds to ssDNA and to an array of partner proteins to recruit them to their sites of action during DNA metabolism.</text>
</comment>
<dbReference type="CDD" id="cd04496">
    <property type="entry name" value="SSB_OBF"/>
    <property type="match status" value="1"/>
</dbReference>
<dbReference type="PROSITE" id="PS50935">
    <property type="entry name" value="SSB"/>
    <property type="match status" value="1"/>
</dbReference>
<keyword evidence="2" id="KW-0234">DNA repair</keyword>
<reference evidence="5" key="2">
    <citation type="submission" date="2005-12" db="EMBL/GenBank/DDBJ databases">
        <authorList>
            <person name="Sabehi G."/>
            <person name="Beja O."/>
        </authorList>
    </citation>
    <scope>NUCLEOTIDE SEQUENCE</scope>
</reference>
<dbReference type="NCBIfam" id="TIGR00621">
    <property type="entry name" value="ssb"/>
    <property type="match status" value="1"/>
</dbReference>
<dbReference type="HAMAP" id="MF_00984">
    <property type="entry name" value="SSB"/>
    <property type="match status" value="1"/>
</dbReference>
<dbReference type="EMBL" id="AY552545">
    <property type="protein sequence ID" value="AAS73111.1"/>
    <property type="molecule type" value="Genomic_DNA"/>
</dbReference>
<dbReference type="Pfam" id="PF00436">
    <property type="entry name" value="SSB"/>
    <property type="match status" value="1"/>
</dbReference>
<dbReference type="PIRSF" id="PIRSF002070">
    <property type="entry name" value="SSB"/>
    <property type="match status" value="1"/>
</dbReference>
<feature type="short sequence motif" description="Important for interaction with partner proteins" evidence="2">
    <location>
        <begin position="143"/>
        <end position="148"/>
    </location>
</feature>
<name>Q6Q8W0_9GAMM</name>
<dbReference type="SUPFAM" id="SSF50249">
    <property type="entry name" value="Nucleic acid-binding proteins"/>
    <property type="match status" value="1"/>
</dbReference>
<dbReference type="InterPro" id="IPR000424">
    <property type="entry name" value="Primosome_PriB/ssb"/>
</dbReference>
<evidence type="ECO:0000256" key="3">
    <source>
        <dbReference type="PIRNR" id="PIRNR002070"/>
    </source>
</evidence>
<dbReference type="PANTHER" id="PTHR10302">
    <property type="entry name" value="SINGLE-STRANDED DNA-BINDING PROTEIN"/>
    <property type="match status" value="1"/>
</dbReference>